<evidence type="ECO:0000313" key="1">
    <source>
        <dbReference type="EMBL" id="KAK2768963.1"/>
    </source>
</evidence>
<dbReference type="EMBL" id="VYYT01000112">
    <property type="protein sequence ID" value="KAK2768963.1"/>
    <property type="molecule type" value="Genomic_DNA"/>
</dbReference>
<keyword evidence="2" id="KW-1185">Reference proteome</keyword>
<dbReference type="Proteomes" id="UP001281614">
    <property type="component" value="Unassembled WGS sequence"/>
</dbReference>
<dbReference type="AlphaFoldDB" id="A0AAD9YJ99"/>
<comment type="caution">
    <text evidence="1">The sequence shown here is derived from an EMBL/GenBank/DDBJ whole genome shotgun (WGS) entry which is preliminary data.</text>
</comment>
<dbReference type="Gene3D" id="3.30.70.100">
    <property type="match status" value="1"/>
</dbReference>
<organism evidence="1 2">
    <name type="scientific">Colletotrichum kahawae</name>
    <name type="common">Coffee berry disease fungus</name>
    <dbReference type="NCBI Taxonomy" id="34407"/>
    <lineage>
        <taxon>Eukaryota</taxon>
        <taxon>Fungi</taxon>
        <taxon>Dikarya</taxon>
        <taxon>Ascomycota</taxon>
        <taxon>Pezizomycotina</taxon>
        <taxon>Sordariomycetes</taxon>
        <taxon>Hypocreomycetidae</taxon>
        <taxon>Glomerellales</taxon>
        <taxon>Glomerellaceae</taxon>
        <taxon>Colletotrichum</taxon>
        <taxon>Colletotrichum gloeosporioides species complex</taxon>
    </lineage>
</organism>
<evidence type="ECO:0000313" key="2">
    <source>
        <dbReference type="Proteomes" id="UP001281614"/>
    </source>
</evidence>
<accession>A0AAD9YJ99</accession>
<proteinExistence type="predicted"/>
<dbReference type="InterPro" id="IPR011008">
    <property type="entry name" value="Dimeric_a/b-barrel"/>
</dbReference>
<dbReference type="SUPFAM" id="SSF54909">
    <property type="entry name" value="Dimeric alpha+beta barrel"/>
    <property type="match status" value="1"/>
</dbReference>
<protein>
    <recommendedName>
        <fullName evidence="3">ABM domain-containing protein</fullName>
    </recommendedName>
</protein>
<gene>
    <name evidence="1" type="ORF">CKAH01_00570</name>
</gene>
<evidence type="ECO:0008006" key="3">
    <source>
        <dbReference type="Google" id="ProtNLM"/>
    </source>
</evidence>
<name>A0AAD9YJ99_COLKA</name>
<sequence>MTVTEFILLSFKHPSSSPSAAWADVTSSLKSVPGVTSLFTGPQLEDPSRHLLVINWASPEAFSAFASSESYTPWFASLKAITATDPAPVFYKAPLVSVSGAGGDDDQQGQETALRAPCTEVFVAYGVEPDFIGKTAAFAGGLSAAEIAGFHGHAYGEVSTPLASGAEGEKGPAVTLLLGWDSKEAHLEAKGKAGPISDNVHLLRSGRKEIAMVSSVEWLLPHARVANIAQVPCESQANLNGGS</sequence>
<reference evidence="1" key="1">
    <citation type="submission" date="2023-02" db="EMBL/GenBank/DDBJ databases">
        <title>Colletotrichum kahawae CIFC_Que2 genome sequencing and assembly.</title>
        <authorList>
            <person name="Baroncelli R."/>
        </authorList>
    </citation>
    <scope>NUCLEOTIDE SEQUENCE</scope>
    <source>
        <strain evidence="1">CIFC_Que2</strain>
    </source>
</reference>